<evidence type="ECO:0000256" key="1">
    <source>
        <dbReference type="SAM" id="MobiDB-lite"/>
    </source>
</evidence>
<reference evidence="2" key="2">
    <citation type="submission" date="2022-10" db="EMBL/GenBank/DDBJ databases">
        <authorList>
            <consortium name="ENA_rothamsted_submissions"/>
            <consortium name="culmorum"/>
            <person name="King R."/>
        </authorList>
    </citation>
    <scope>NUCLEOTIDE SEQUENCE</scope>
</reference>
<reference evidence="2" key="1">
    <citation type="submission" date="2021-12" db="EMBL/GenBank/DDBJ databases">
        <authorList>
            <person name="King R."/>
        </authorList>
    </citation>
    <scope>NUCLEOTIDE SEQUENCE</scope>
</reference>
<accession>A0A9N9WGV0</accession>
<dbReference type="EMBL" id="OU893337">
    <property type="protein sequence ID" value="CAG9794457.1"/>
    <property type="molecule type" value="Genomic_DNA"/>
</dbReference>
<gene>
    <name evidence="2" type="ORF">DIATSA_LOCUS11832</name>
</gene>
<dbReference type="Proteomes" id="UP001153714">
    <property type="component" value="Chromosome 6"/>
</dbReference>
<dbReference type="AlphaFoldDB" id="A0A9N9WGV0"/>
<organism evidence="2 3">
    <name type="scientific">Diatraea saccharalis</name>
    <name type="common">sugarcane borer</name>
    <dbReference type="NCBI Taxonomy" id="40085"/>
    <lineage>
        <taxon>Eukaryota</taxon>
        <taxon>Metazoa</taxon>
        <taxon>Ecdysozoa</taxon>
        <taxon>Arthropoda</taxon>
        <taxon>Hexapoda</taxon>
        <taxon>Insecta</taxon>
        <taxon>Pterygota</taxon>
        <taxon>Neoptera</taxon>
        <taxon>Endopterygota</taxon>
        <taxon>Lepidoptera</taxon>
        <taxon>Glossata</taxon>
        <taxon>Ditrysia</taxon>
        <taxon>Pyraloidea</taxon>
        <taxon>Crambidae</taxon>
        <taxon>Crambinae</taxon>
        <taxon>Diatraea</taxon>
    </lineage>
</organism>
<name>A0A9N9WGV0_9NEOP</name>
<sequence length="436" mass="50419">MAKDNKSSVEETLSTDNSTHFIGVHAGLMYTAIDNLLDLKISNNEQMNNNEVIMQNADKDAISITNDTEHNNNDIHSENYKRHYFSNNTDHSQCCEPKTLNNIILNVFNIIPEISPIDNSIYSKDQHKNKETEILDLDNLKSIDKLEDTSTHQANMNDIEDIIDFVEDYNNQNNKHECIKKETENPTGIEELYEIEGKFKCNKSPYVDYTDDVISVISVSDEDEKCELNDFFIDSKETNDKYDSVTYNKIEINIDLNEIQTRAEKYENSEETSKDSNKGFPYPIDENSCCSYNSSDFEFITEDEAYTQSKYDSLNNINPDGTFKTITITQDSGFDDTNITPRDSSRPNYSSRFGNDANSYDEYNFSIKNVAHRQYRQNHVMPEGDGYLNLFQGHFSPNTPYMFENKSTMPLFMQYEGIGFDMRLARYNIEDECKLN</sequence>
<proteinExistence type="predicted"/>
<evidence type="ECO:0000313" key="3">
    <source>
        <dbReference type="Proteomes" id="UP001153714"/>
    </source>
</evidence>
<protein>
    <submittedName>
        <fullName evidence="2">Uncharacterized protein</fullName>
    </submittedName>
</protein>
<keyword evidence="3" id="KW-1185">Reference proteome</keyword>
<feature type="region of interest" description="Disordered" evidence="1">
    <location>
        <begin position="332"/>
        <end position="353"/>
    </location>
</feature>
<evidence type="ECO:0000313" key="2">
    <source>
        <dbReference type="EMBL" id="CAG9794457.1"/>
    </source>
</evidence>
<dbReference type="OrthoDB" id="6932657at2759"/>